<dbReference type="InterPro" id="IPR006976">
    <property type="entry name" value="VanZ-like"/>
</dbReference>
<keyword evidence="1" id="KW-0812">Transmembrane</keyword>
<keyword evidence="4" id="KW-1185">Reference proteome</keyword>
<feature type="domain" description="VanZ-like" evidence="2">
    <location>
        <begin position="18"/>
        <end position="136"/>
    </location>
</feature>
<feature type="transmembrane region" description="Helical" evidence="1">
    <location>
        <begin position="58"/>
        <end position="81"/>
    </location>
</feature>
<keyword evidence="1" id="KW-0472">Membrane</keyword>
<evidence type="ECO:0000313" key="4">
    <source>
        <dbReference type="Proteomes" id="UP001206924"/>
    </source>
</evidence>
<feature type="transmembrane region" description="Helical" evidence="1">
    <location>
        <begin position="116"/>
        <end position="138"/>
    </location>
</feature>
<gene>
    <name evidence="3" type="ORF">NNX28_14295</name>
</gene>
<reference evidence="3 4" key="1">
    <citation type="submission" date="2022-07" db="EMBL/GenBank/DDBJ databases">
        <title>Novel species in genus Arthrobacter.</title>
        <authorList>
            <person name="Liu Y."/>
        </authorList>
    </citation>
    <scope>NUCLEOTIDE SEQUENCE [LARGE SCALE GENOMIC DNA]</scope>
    <source>
        <strain evidence="4">zg-Y859</strain>
    </source>
</reference>
<organism evidence="3 4">
    <name type="scientific">Arthrobacter jinronghuae</name>
    <dbReference type="NCBI Taxonomy" id="2964609"/>
    <lineage>
        <taxon>Bacteria</taxon>
        <taxon>Bacillati</taxon>
        <taxon>Actinomycetota</taxon>
        <taxon>Actinomycetes</taxon>
        <taxon>Micrococcales</taxon>
        <taxon>Micrococcaceae</taxon>
        <taxon>Arthrobacter</taxon>
    </lineage>
</organism>
<evidence type="ECO:0000313" key="3">
    <source>
        <dbReference type="EMBL" id="MCQ1951090.1"/>
    </source>
</evidence>
<comment type="caution">
    <text evidence="3">The sequence shown here is derived from an EMBL/GenBank/DDBJ whole genome shotgun (WGS) entry which is preliminary data.</text>
</comment>
<name>A0ABT1NTW3_9MICC</name>
<evidence type="ECO:0000256" key="1">
    <source>
        <dbReference type="SAM" id="Phobius"/>
    </source>
</evidence>
<evidence type="ECO:0000259" key="2">
    <source>
        <dbReference type="Pfam" id="PF04892"/>
    </source>
</evidence>
<proteinExistence type="predicted"/>
<dbReference type="RefSeq" id="WP_255866225.1">
    <property type="nucleotide sequence ID" value="NZ_CP104263.1"/>
</dbReference>
<protein>
    <submittedName>
        <fullName evidence="3">VanZ family protein</fullName>
    </submittedName>
</protein>
<dbReference type="Proteomes" id="UP001206924">
    <property type="component" value="Unassembled WGS sequence"/>
</dbReference>
<sequence length="144" mass="15388">MNLVIRDRRRRRLLAGLFLLYIGAVGFIAFWPSPVDAGSAGTLRAVLTALHSHGVPVWVNYALVESVANVVLFVPFGVLAAAYLTARFAWLAAVVGMAASCAIEAGQHVFLPARYATVYDVIANSLGVALGTLVVYAARSRKDD</sequence>
<feature type="transmembrane region" description="Helical" evidence="1">
    <location>
        <begin position="88"/>
        <end position="110"/>
    </location>
</feature>
<dbReference type="Pfam" id="PF04892">
    <property type="entry name" value="VanZ"/>
    <property type="match status" value="1"/>
</dbReference>
<keyword evidence="1" id="KW-1133">Transmembrane helix</keyword>
<accession>A0ABT1NTW3</accession>
<dbReference type="EMBL" id="JANFLP010000014">
    <property type="protein sequence ID" value="MCQ1951090.1"/>
    <property type="molecule type" value="Genomic_DNA"/>
</dbReference>
<feature type="transmembrane region" description="Helical" evidence="1">
    <location>
        <begin position="12"/>
        <end position="31"/>
    </location>
</feature>